<dbReference type="InterPro" id="IPR017907">
    <property type="entry name" value="Znf_RING_CS"/>
</dbReference>
<evidence type="ECO:0000256" key="5">
    <source>
        <dbReference type="ARBA" id="ARBA00022801"/>
    </source>
</evidence>
<comment type="caution">
    <text evidence="14">The sequence shown here is derived from an EMBL/GenBank/DDBJ whole genome shotgun (WGS) entry which is preliminary data.</text>
</comment>
<gene>
    <name evidence="14" type="primary">PLEST004445</name>
    <name evidence="14" type="ORF">PLESTB_001419000</name>
</gene>
<evidence type="ECO:0000313" key="14">
    <source>
        <dbReference type="EMBL" id="GLC58934.1"/>
    </source>
</evidence>
<dbReference type="PROSITE" id="PS51192">
    <property type="entry name" value="HELICASE_ATP_BIND_1"/>
    <property type="match status" value="1"/>
</dbReference>
<dbReference type="GO" id="GO:0008094">
    <property type="term" value="F:ATP-dependent activity, acting on DNA"/>
    <property type="evidence" value="ECO:0007669"/>
    <property type="project" value="TreeGrafter"/>
</dbReference>
<dbReference type="SUPFAM" id="SSF52540">
    <property type="entry name" value="P-loop containing nucleoside triphosphate hydrolases"/>
    <property type="match status" value="2"/>
</dbReference>
<dbReference type="InterPro" id="IPR050628">
    <property type="entry name" value="SNF2_RAD54_helicase_TF"/>
</dbReference>
<dbReference type="InterPro" id="IPR049730">
    <property type="entry name" value="SNF2/RAD54-like_C"/>
</dbReference>
<dbReference type="InterPro" id="IPR000330">
    <property type="entry name" value="SNF2_N"/>
</dbReference>
<dbReference type="Proteomes" id="UP001165080">
    <property type="component" value="Unassembled WGS sequence"/>
</dbReference>
<name>A0A9W6F799_9CHLO</name>
<dbReference type="InterPro" id="IPR038718">
    <property type="entry name" value="SNF2-like_sf"/>
</dbReference>
<keyword evidence="15" id="KW-1185">Reference proteome</keyword>
<evidence type="ECO:0000256" key="1">
    <source>
        <dbReference type="ARBA" id="ARBA00008438"/>
    </source>
</evidence>
<feature type="compositionally biased region" description="Low complexity" evidence="10">
    <location>
        <begin position="198"/>
        <end position="211"/>
    </location>
</feature>
<evidence type="ECO:0000259" key="12">
    <source>
        <dbReference type="PROSITE" id="PS51192"/>
    </source>
</evidence>
<keyword evidence="7" id="KW-0862">Zinc</keyword>
<sequence>MSRNFVDLTLDSDSDSGRPAPKRRRAQPAGARGAPTSNDSDDSDVIVVDAAQERPQSRPSAADADLGDEDLVITGATGQVPTRDLAHPRHACAEHSFQSAASTSNASWCPQCFCFVCDVKASECRFWGTGARERDHANARPLGYWKSLREEARKGNSGLVNSEYRGSGPIPNRLPCAPQLQQTRIPFPLQGARTLPNGSAPPAGATGSGQAVDAADARPTGGSSAQFEAAEGLRRDSMLSHGAARSTPATAAQVAAKATPKPSSTCKLRPLPDPSTDRLAIELGVLRFGVKAARGHTISELAGRLERFGFYFDSKAKQEDRGDRLALENLLDAHFGLHGGKYKSKSVYLKLLPLPPPPEDTLPIPTERVRKVLVVDCLGRTPATLMGVRVPQKVKRADLLTALAPMLRPLFSASCELLHLLQFNSFESNGKVVEPDTTLDDSYFEHSCSGEDGRQLVVYRTSNHPWPSWPSTAAGLSSAGAQQTWSAMPVYGHDGGAPSAPSPAPTTSVPAWVVVQLRQFRPPPGPDATSAERYSPTTNRLTAPLLVPLHKDHARGGHEAEQELRTALLRGMQPYRTATPLDAGASAPVIVLRGNRSYLSDRPSSTSHTRWGVQGDSVGSWAPGSSIPQLTAVFAHNLPATSYWLNQLRTPAVDPSASPEALRQSEASIAEAKRREAASRKRKELPVGALAEIASCSRRVLPEDKVTICQIDSWCKVATDAVLLASSQPGADPRAGELIVKVYAWSVAAPCRGTLFRAWDDWPAISGKRDREDPRFPLAKTMQLLVTGVADPDEQSLLQAADAAAGGPSTSRGSGSLPAAVPLPVLQRRMQAERRRARAMLASTRELSRVVDDHRSINSLVEFMQSGERAAAQQPPGLTVAMRPYQLQSLAFMLDLERLVDTPALAVEGSAAGPSTSANSAAGEAAGEVDPADVPDGGCPGGYRRLFWLPVTNSRGQRYWYSPVFERLTMEVPAQPIGGFLAEEMGLGKTVEVMALTLANPPPPSVVAGVKLPCGRIASRATLVVCAVSLVGQWQAEAQSKTGGSCRIHPYHGPNRIRDPMRLATEFDVVVTTYQTLQSDHAGTSKNSTDPCQAIKWHRIVFDEGHTLKSAGAKLYKAAVELASDRKWLCTGTPINNAVDDLLGQFGAIHLAPLGKKSFFDSYIKYPFMAGSRLTGLNFMPLLYALRHTMIRHTKAQNLGGEGVLQLPDKTETDVPVDLSPQEEDLYRKIHKEAAANWRKIKAVGMEFVRKHLFTTMSMFNPLRRICSGGVLRPQDLVVPDPERLAAIGGAHGGATGGASGSNTAMDTTEVPVPDDISECPICVDTLDQPVVTRCNHWFCRECLTGWINASVHHNCPSCRQPVSVATLRRGVVAQVQSAAAAAPSGSDQEEGEPSDGIACESKLKVLLAELRAMREGDPTAKALVFTQFSQTLEWLKPRLIAEGFGHRSITGDMTQKKRTEAIDSFQRDPTTTVFLLSVRSGAVGINLTAANHVFLLEPCMNPAMEEQAIGRAWRMGQQRPVVIKRFFVKGSVEERIMEVVKMRRAAGEDGSAGGSSGSAGPSGMYAPTGPRGRGAGGLAAGSLRQDKTDLRFNELELMFRDPDFPPRVEAGRAP</sequence>
<dbReference type="SMART" id="SM00184">
    <property type="entry name" value="RING"/>
    <property type="match status" value="1"/>
</dbReference>
<keyword evidence="6" id="KW-0347">Helicase</keyword>
<feature type="region of interest" description="Disordered" evidence="10">
    <location>
        <begin position="1546"/>
        <end position="1583"/>
    </location>
</feature>
<feature type="region of interest" description="Disordered" evidence="10">
    <location>
        <begin position="189"/>
        <end position="225"/>
    </location>
</feature>
<dbReference type="SMART" id="SM00487">
    <property type="entry name" value="DEXDc"/>
    <property type="match status" value="1"/>
</dbReference>
<dbReference type="PROSITE" id="PS50089">
    <property type="entry name" value="ZF_RING_2"/>
    <property type="match status" value="1"/>
</dbReference>
<dbReference type="SMART" id="SM00490">
    <property type="entry name" value="HELICc"/>
    <property type="match status" value="1"/>
</dbReference>
<accession>A0A9W6F799</accession>
<feature type="region of interest" description="Disordered" evidence="10">
    <location>
        <begin position="1"/>
        <end position="69"/>
    </location>
</feature>
<evidence type="ECO:0000256" key="9">
    <source>
        <dbReference type="PROSITE-ProRule" id="PRU00175"/>
    </source>
</evidence>
<feature type="domain" description="Helicase C-terminal" evidence="13">
    <location>
        <begin position="1403"/>
        <end position="1569"/>
    </location>
</feature>
<dbReference type="Gene3D" id="3.40.50.10810">
    <property type="entry name" value="Tandem AAA-ATPase domain"/>
    <property type="match status" value="1"/>
</dbReference>
<keyword evidence="8" id="KW-0067">ATP-binding</keyword>
<feature type="compositionally biased region" description="Low complexity" evidence="10">
    <location>
        <begin position="27"/>
        <end position="38"/>
    </location>
</feature>
<feature type="region of interest" description="Disordered" evidence="10">
    <location>
        <begin position="655"/>
        <end position="675"/>
    </location>
</feature>
<dbReference type="GO" id="GO:0008270">
    <property type="term" value="F:zinc ion binding"/>
    <property type="evidence" value="ECO:0007669"/>
    <property type="project" value="UniProtKB-KW"/>
</dbReference>
<protein>
    <submittedName>
        <fullName evidence="14">Uncharacterized protein</fullName>
    </submittedName>
</protein>
<feature type="compositionally biased region" description="Low complexity" evidence="10">
    <location>
        <begin position="243"/>
        <end position="259"/>
    </location>
</feature>
<dbReference type="Pfam" id="PF00271">
    <property type="entry name" value="Helicase_C"/>
    <property type="match status" value="1"/>
</dbReference>
<dbReference type="CDD" id="cd18793">
    <property type="entry name" value="SF2_C_SNF"/>
    <property type="match status" value="1"/>
</dbReference>
<dbReference type="Gene3D" id="3.40.50.300">
    <property type="entry name" value="P-loop containing nucleotide triphosphate hydrolases"/>
    <property type="match status" value="1"/>
</dbReference>
<evidence type="ECO:0000256" key="4">
    <source>
        <dbReference type="ARBA" id="ARBA00022771"/>
    </source>
</evidence>
<dbReference type="InterPro" id="IPR018957">
    <property type="entry name" value="Znf_C3HC4_RING-type"/>
</dbReference>
<dbReference type="InterPro" id="IPR014001">
    <property type="entry name" value="Helicase_ATP-bd"/>
</dbReference>
<evidence type="ECO:0000256" key="6">
    <source>
        <dbReference type="ARBA" id="ARBA00022806"/>
    </source>
</evidence>
<keyword evidence="2" id="KW-0479">Metal-binding</keyword>
<feature type="compositionally biased region" description="Low complexity" evidence="10">
    <location>
        <begin position="917"/>
        <end position="928"/>
    </location>
</feature>
<keyword evidence="5" id="KW-0378">Hydrolase</keyword>
<dbReference type="Gene3D" id="3.30.40.10">
    <property type="entry name" value="Zinc/RING finger domain, C3HC4 (zinc finger)"/>
    <property type="match status" value="1"/>
</dbReference>
<keyword evidence="4 9" id="KW-0863">Zinc-finger</keyword>
<dbReference type="GO" id="GO:0006281">
    <property type="term" value="P:DNA repair"/>
    <property type="evidence" value="ECO:0007669"/>
    <property type="project" value="TreeGrafter"/>
</dbReference>
<feature type="region of interest" description="Disordered" evidence="10">
    <location>
        <begin position="910"/>
        <end position="935"/>
    </location>
</feature>
<feature type="domain" description="RING-type" evidence="11">
    <location>
        <begin position="1320"/>
        <end position="1360"/>
    </location>
</feature>
<dbReference type="SUPFAM" id="SSF57850">
    <property type="entry name" value="RING/U-box"/>
    <property type="match status" value="1"/>
</dbReference>
<feature type="domain" description="Helicase ATP-binding" evidence="12">
    <location>
        <begin position="970"/>
        <end position="1152"/>
    </location>
</feature>
<dbReference type="EMBL" id="BRXU01000025">
    <property type="protein sequence ID" value="GLC58934.1"/>
    <property type="molecule type" value="Genomic_DNA"/>
</dbReference>
<dbReference type="InterPro" id="IPR027417">
    <property type="entry name" value="P-loop_NTPase"/>
</dbReference>
<dbReference type="PANTHER" id="PTHR45626">
    <property type="entry name" value="TRANSCRIPTION TERMINATION FACTOR 2-RELATED"/>
    <property type="match status" value="1"/>
</dbReference>
<feature type="compositionally biased region" description="Low complexity" evidence="10">
    <location>
        <begin position="1559"/>
        <end position="1571"/>
    </location>
</feature>
<evidence type="ECO:0000256" key="8">
    <source>
        <dbReference type="ARBA" id="ARBA00022840"/>
    </source>
</evidence>
<evidence type="ECO:0000256" key="2">
    <source>
        <dbReference type="ARBA" id="ARBA00022723"/>
    </source>
</evidence>
<dbReference type="GO" id="GO:0005524">
    <property type="term" value="F:ATP binding"/>
    <property type="evidence" value="ECO:0007669"/>
    <property type="project" value="UniProtKB-KW"/>
</dbReference>
<evidence type="ECO:0000313" key="15">
    <source>
        <dbReference type="Proteomes" id="UP001165080"/>
    </source>
</evidence>
<feature type="region of interest" description="Disordered" evidence="10">
    <location>
        <begin position="155"/>
        <end position="175"/>
    </location>
</feature>
<feature type="region of interest" description="Disordered" evidence="10">
    <location>
        <begin position="240"/>
        <end position="273"/>
    </location>
</feature>
<dbReference type="InterPro" id="IPR001650">
    <property type="entry name" value="Helicase_C-like"/>
</dbReference>
<dbReference type="PROSITE" id="PS00518">
    <property type="entry name" value="ZF_RING_1"/>
    <property type="match status" value="1"/>
</dbReference>
<dbReference type="PANTHER" id="PTHR45626:SF38">
    <property type="entry name" value="DEAD-BOX PROTEIN"/>
    <property type="match status" value="1"/>
</dbReference>
<dbReference type="InterPro" id="IPR013083">
    <property type="entry name" value="Znf_RING/FYVE/PHD"/>
</dbReference>
<dbReference type="InterPro" id="IPR001841">
    <property type="entry name" value="Znf_RING"/>
</dbReference>
<dbReference type="Pfam" id="PF00176">
    <property type="entry name" value="SNF2-rel_dom"/>
    <property type="match status" value="1"/>
</dbReference>
<evidence type="ECO:0000256" key="7">
    <source>
        <dbReference type="ARBA" id="ARBA00022833"/>
    </source>
</evidence>
<dbReference type="CDD" id="cd18008">
    <property type="entry name" value="DEXDc_SHPRH-like"/>
    <property type="match status" value="1"/>
</dbReference>
<dbReference type="GO" id="GO:0005634">
    <property type="term" value="C:nucleus"/>
    <property type="evidence" value="ECO:0007669"/>
    <property type="project" value="TreeGrafter"/>
</dbReference>
<dbReference type="PROSITE" id="PS51194">
    <property type="entry name" value="HELICASE_CTER"/>
    <property type="match status" value="1"/>
</dbReference>
<evidence type="ECO:0000259" key="13">
    <source>
        <dbReference type="PROSITE" id="PS51194"/>
    </source>
</evidence>
<dbReference type="GO" id="GO:0016787">
    <property type="term" value="F:hydrolase activity"/>
    <property type="evidence" value="ECO:0007669"/>
    <property type="project" value="UniProtKB-KW"/>
</dbReference>
<dbReference type="Pfam" id="PF00097">
    <property type="entry name" value="zf-C3HC4"/>
    <property type="match status" value="1"/>
</dbReference>
<evidence type="ECO:0000259" key="11">
    <source>
        <dbReference type="PROSITE" id="PS50089"/>
    </source>
</evidence>
<reference evidence="14 15" key="1">
    <citation type="journal article" date="2023" name="Commun. Biol.">
        <title>Reorganization of the ancestral sex-determining regions during the evolution of trioecy in Pleodorina starrii.</title>
        <authorList>
            <person name="Takahashi K."/>
            <person name="Suzuki S."/>
            <person name="Kawai-Toyooka H."/>
            <person name="Yamamoto K."/>
            <person name="Hamaji T."/>
            <person name="Ootsuki R."/>
            <person name="Yamaguchi H."/>
            <person name="Kawachi M."/>
            <person name="Higashiyama T."/>
            <person name="Nozaki H."/>
        </authorList>
    </citation>
    <scope>NUCLEOTIDE SEQUENCE [LARGE SCALE GENOMIC DNA]</scope>
    <source>
        <strain evidence="14 15">NIES-4479</strain>
    </source>
</reference>
<organism evidence="14 15">
    <name type="scientific">Pleodorina starrii</name>
    <dbReference type="NCBI Taxonomy" id="330485"/>
    <lineage>
        <taxon>Eukaryota</taxon>
        <taxon>Viridiplantae</taxon>
        <taxon>Chlorophyta</taxon>
        <taxon>core chlorophytes</taxon>
        <taxon>Chlorophyceae</taxon>
        <taxon>CS clade</taxon>
        <taxon>Chlamydomonadales</taxon>
        <taxon>Volvocaceae</taxon>
        <taxon>Pleodorina</taxon>
    </lineage>
</organism>
<dbReference type="GO" id="GO:0004386">
    <property type="term" value="F:helicase activity"/>
    <property type="evidence" value="ECO:0007669"/>
    <property type="project" value="UniProtKB-KW"/>
</dbReference>
<keyword evidence="3" id="KW-0547">Nucleotide-binding</keyword>
<evidence type="ECO:0000256" key="10">
    <source>
        <dbReference type="SAM" id="MobiDB-lite"/>
    </source>
</evidence>
<evidence type="ECO:0000256" key="3">
    <source>
        <dbReference type="ARBA" id="ARBA00022741"/>
    </source>
</evidence>
<comment type="similarity">
    <text evidence="1">Belongs to the SNF2/RAD54 helicase family. RAD16 subfamily.</text>
</comment>
<proteinExistence type="inferred from homology"/>